<feature type="transmembrane region" description="Helical" evidence="6">
    <location>
        <begin position="41"/>
        <end position="63"/>
    </location>
</feature>
<gene>
    <name evidence="7" type="ORF">C7451_102246</name>
</gene>
<feature type="transmembrane region" description="Helical" evidence="6">
    <location>
        <begin position="221"/>
        <end position="243"/>
    </location>
</feature>
<dbReference type="PANTHER" id="PTHR30213">
    <property type="entry name" value="INNER MEMBRANE PROTEIN YHJD"/>
    <property type="match status" value="1"/>
</dbReference>
<feature type="transmembrane region" description="Helical" evidence="6">
    <location>
        <begin position="255"/>
        <end position="277"/>
    </location>
</feature>
<feature type="transmembrane region" description="Helical" evidence="6">
    <location>
        <begin position="147"/>
        <end position="166"/>
    </location>
</feature>
<dbReference type="AlphaFoldDB" id="A0A2V3VBM7"/>
<keyword evidence="2" id="KW-1003">Cell membrane</keyword>
<dbReference type="RefSeq" id="WP_110297642.1">
    <property type="nucleotide sequence ID" value="NZ_QJJM01000002.1"/>
</dbReference>
<keyword evidence="4 6" id="KW-1133">Transmembrane helix</keyword>
<keyword evidence="5 6" id="KW-0472">Membrane</keyword>
<comment type="caution">
    <text evidence="7">The sequence shown here is derived from an EMBL/GenBank/DDBJ whole genome shotgun (WGS) entry which is preliminary data.</text>
</comment>
<feature type="transmembrane region" description="Helical" evidence="6">
    <location>
        <begin position="104"/>
        <end position="126"/>
    </location>
</feature>
<name>A0A2V3VBM7_9SPHN</name>
<evidence type="ECO:0000256" key="3">
    <source>
        <dbReference type="ARBA" id="ARBA00022692"/>
    </source>
</evidence>
<dbReference type="PIRSF" id="PIRSF035875">
    <property type="entry name" value="RNase_BN"/>
    <property type="match status" value="1"/>
</dbReference>
<organism evidence="7 8">
    <name type="scientific">Blastomonas natatoria</name>
    <dbReference type="NCBI Taxonomy" id="34015"/>
    <lineage>
        <taxon>Bacteria</taxon>
        <taxon>Pseudomonadati</taxon>
        <taxon>Pseudomonadota</taxon>
        <taxon>Alphaproteobacteria</taxon>
        <taxon>Sphingomonadales</taxon>
        <taxon>Sphingomonadaceae</taxon>
        <taxon>Blastomonas</taxon>
    </lineage>
</organism>
<evidence type="ECO:0000256" key="4">
    <source>
        <dbReference type="ARBA" id="ARBA00022989"/>
    </source>
</evidence>
<evidence type="ECO:0000256" key="1">
    <source>
        <dbReference type="ARBA" id="ARBA00004651"/>
    </source>
</evidence>
<feature type="transmembrane region" description="Helical" evidence="6">
    <location>
        <begin position="186"/>
        <end position="209"/>
    </location>
</feature>
<sequence length="297" mass="31821">MAVTDLLQPEKRKQLQAASLAIIREVAANVLTHGGVVAGNFAYLALLSVFPFFIVAAALGGVFGRSEYGAEAVRGFLAAVPPSVASVMAAPMEAAMTARTGPLLWLAVLVGLWTTASLIESIRAVIRRAYGTESNKPFWQYRLGSMALIIVAVIATMLALSVQVVLAGAAEVIANSLYFPGESWALVAMSQLFTFAVLLLMLFLVYGLLTPLRYREAGHPIWPGPVFISFWWMLCLAILPRFLATFANYDLTYGSLAGVMVSLIFFFLIGLAMVIGAELNAAIARARGGLPQGTKTD</sequence>
<dbReference type="OrthoDB" id="9781030at2"/>
<keyword evidence="8" id="KW-1185">Reference proteome</keyword>
<keyword evidence="3 6" id="KW-0812">Transmembrane</keyword>
<dbReference type="GO" id="GO:0005886">
    <property type="term" value="C:plasma membrane"/>
    <property type="evidence" value="ECO:0007669"/>
    <property type="project" value="UniProtKB-SubCell"/>
</dbReference>
<dbReference type="EMBL" id="QJJM01000002">
    <property type="protein sequence ID" value="PXW78574.1"/>
    <property type="molecule type" value="Genomic_DNA"/>
</dbReference>
<evidence type="ECO:0000313" key="8">
    <source>
        <dbReference type="Proteomes" id="UP000248014"/>
    </source>
</evidence>
<dbReference type="Pfam" id="PF03631">
    <property type="entry name" value="Virul_fac_BrkB"/>
    <property type="match status" value="1"/>
</dbReference>
<evidence type="ECO:0000256" key="6">
    <source>
        <dbReference type="SAM" id="Phobius"/>
    </source>
</evidence>
<dbReference type="PANTHER" id="PTHR30213:SF0">
    <property type="entry name" value="UPF0761 MEMBRANE PROTEIN YIHY"/>
    <property type="match status" value="1"/>
</dbReference>
<feature type="transmembrane region" description="Helical" evidence="6">
    <location>
        <begin position="75"/>
        <end position="92"/>
    </location>
</feature>
<proteinExistence type="predicted"/>
<accession>A0A2V3VBM7</accession>
<dbReference type="Proteomes" id="UP000248014">
    <property type="component" value="Unassembled WGS sequence"/>
</dbReference>
<dbReference type="InterPro" id="IPR017039">
    <property type="entry name" value="Virul_fac_BrkB"/>
</dbReference>
<comment type="subcellular location">
    <subcellularLocation>
        <location evidence="1">Cell membrane</location>
        <topology evidence="1">Multi-pass membrane protein</topology>
    </subcellularLocation>
</comment>
<evidence type="ECO:0000313" key="7">
    <source>
        <dbReference type="EMBL" id="PXW78574.1"/>
    </source>
</evidence>
<reference evidence="7 8" key="1">
    <citation type="submission" date="2018-05" db="EMBL/GenBank/DDBJ databases">
        <title>Genomic Encyclopedia of Type Strains, Phase IV (KMG-IV): sequencing the most valuable type-strain genomes for metagenomic binning, comparative biology and taxonomic classification.</title>
        <authorList>
            <person name="Goeker M."/>
        </authorList>
    </citation>
    <scope>NUCLEOTIDE SEQUENCE [LARGE SCALE GENOMIC DNA]</scope>
    <source>
        <strain evidence="7 8">DSM 3183</strain>
    </source>
</reference>
<protein>
    <submittedName>
        <fullName evidence="7">Membrane protein</fullName>
    </submittedName>
</protein>
<evidence type="ECO:0000256" key="5">
    <source>
        <dbReference type="ARBA" id="ARBA00023136"/>
    </source>
</evidence>
<evidence type="ECO:0000256" key="2">
    <source>
        <dbReference type="ARBA" id="ARBA00022475"/>
    </source>
</evidence>